<gene>
    <name evidence="2" type="ORF">GCM10007989_04510</name>
</gene>
<evidence type="ECO:0000256" key="1">
    <source>
        <dbReference type="SAM" id="MobiDB-lite"/>
    </source>
</evidence>
<name>A0A918RUW9_9HYPH</name>
<reference evidence="2" key="1">
    <citation type="journal article" date="2014" name="Int. J. Syst. Evol. Microbiol.">
        <title>Complete genome sequence of Corynebacterium casei LMG S-19264T (=DSM 44701T), isolated from a smear-ripened cheese.</title>
        <authorList>
            <consortium name="US DOE Joint Genome Institute (JGI-PGF)"/>
            <person name="Walter F."/>
            <person name="Albersmeier A."/>
            <person name="Kalinowski J."/>
            <person name="Ruckert C."/>
        </authorList>
    </citation>
    <scope>NUCLEOTIDE SEQUENCE</scope>
    <source>
        <strain evidence="2">KCTC 32437</strain>
    </source>
</reference>
<proteinExistence type="predicted"/>
<reference evidence="2" key="2">
    <citation type="submission" date="2020-09" db="EMBL/GenBank/DDBJ databases">
        <authorList>
            <person name="Sun Q."/>
            <person name="Kim S."/>
        </authorList>
    </citation>
    <scope>NUCLEOTIDE SEQUENCE</scope>
    <source>
        <strain evidence="2">KCTC 32437</strain>
    </source>
</reference>
<feature type="region of interest" description="Disordered" evidence="1">
    <location>
        <begin position="51"/>
        <end position="77"/>
    </location>
</feature>
<evidence type="ECO:0000313" key="3">
    <source>
        <dbReference type="Proteomes" id="UP000646579"/>
    </source>
</evidence>
<dbReference type="Proteomes" id="UP000646579">
    <property type="component" value="Unassembled WGS sequence"/>
</dbReference>
<sequence>MARTGLHFKLTSPRRLQIRMSVDGESVATSEFGPDSLDTLIATLQNYRDQMEGNHTDSGVTLPILRPAHSREDKKEK</sequence>
<accession>A0A918RUW9</accession>
<protein>
    <submittedName>
        <fullName evidence="2">Uncharacterized protein</fullName>
    </submittedName>
</protein>
<dbReference type="RefSeq" id="WP_189422939.1">
    <property type="nucleotide sequence ID" value="NZ_BMZE01000001.1"/>
</dbReference>
<comment type="caution">
    <text evidence="2">The sequence shown here is derived from an EMBL/GenBank/DDBJ whole genome shotgun (WGS) entry which is preliminary data.</text>
</comment>
<keyword evidence="3" id="KW-1185">Reference proteome</keyword>
<dbReference type="AlphaFoldDB" id="A0A918RUW9"/>
<dbReference type="EMBL" id="BMZE01000001">
    <property type="protein sequence ID" value="GHA13047.1"/>
    <property type="molecule type" value="Genomic_DNA"/>
</dbReference>
<evidence type="ECO:0000313" key="2">
    <source>
        <dbReference type="EMBL" id="GHA13047.1"/>
    </source>
</evidence>
<organism evidence="2 3">
    <name type="scientific">Devosia pacifica</name>
    <dbReference type="NCBI Taxonomy" id="1335967"/>
    <lineage>
        <taxon>Bacteria</taxon>
        <taxon>Pseudomonadati</taxon>
        <taxon>Pseudomonadota</taxon>
        <taxon>Alphaproteobacteria</taxon>
        <taxon>Hyphomicrobiales</taxon>
        <taxon>Devosiaceae</taxon>
        <taxon>Devosia</taxon>
    </lineage>
</organism>